<keyword evidence="1 2" id="KW-0238">DNA-binding</keyword>
<feature type="transmembrane region" description="Helical" evidence="3">
    <location>
        <begin position="150"/>
        <end position="172"/>
    </location>
</feature>
<dbReference type="InterPro" id="IPR036388">
    <property type="entry name" value="WH-like_DNA-bd_sf"/>
</dbReference>
<dbReference type="AlphaFoldDB" id="A0A128EX52"/>
<organism evidence="5 6">
    <name type="scientific">Grimontia celer</name>
    <dbReference type="NCBI Taxonomy" id="1796497"/>
    <lineage>
        <taxon>Bacteria</taxon>
        <taxon>Pseudomonadati</taxon>
        <taxon>Pseudomonadota</taxon>
        <taxon>Gammaproteobacteria</taxon>
        <taxon>Vibrionales</taxon>
        <taxon>Vibrionaceae</taxon>
        <taxon>Grimontia</taxon>
    </lineage>
</organism>
<dbReference type="GO" id="GO:0003677">
    <property type="term" value="F:DNA binding"/>
    <property type="evidence" value="ECO:0007669"/>
    <property type="project" value="UniProtKB-UniRule"/>
</dbReference>
<dbReference type="Proteomes" id="UP000071641">
    <property type="component" value="Unassembled WGS sequence"/>
</dbReference>
<evidence type="ECO:0000313" key="5">
    <source>
        <dbReference type="EMBL" id="CZF78586.1"/>
    </source>
</evidence>
<evidence type="ECO:0000256" key="1">
    <source>
        <dbReference type="ARBA" id="ARBA00023125"/>
    </source>
</evidence>
<evidence type="ECO:0000256" key="3">
    <source>
        <dbReference type="SAM" id="Phobius"/>
    </source>
</evidence>
<accession>A0A128EX52</accession>
<keyword evidence="3" id="KW-1133">Transmembrane helix</keyword>
<protein>
    <submittedName>
        <fullName evidence="5">Invasion protein regulator</fullName>
    </submittedName>
</protein>
<dbReference type="EMBL" id="FIZX01000001">
    <property type="protein sequence ID" value="CZF78586.1"/>
    <property type="molecule type" value="Genomic_DNA"/>
</dbReference>
<name>A0A128EX52_9GAMM</name>
<dbReference type="RefSeq" id="WP_062661241.1">
    <property type="nucleotide sequence ID" value="NZ_FIZX01000001.1"/>
</dbReference>
<reference evidence="6" key="1">
    <citation type="submission" date="2016-02" db="EMBL/GenBank/DDBJ databases">
        <authorList>
            <person name="Rodrigo-Torres Lidia"/>
            <person name="Arahal R.David."/>
        </authorList>
    </citation>
    <scope>NUCLEOTIDE SEQUENCE [LARGE SCALE GENOMIC DNA]</scope>
    <source>
        <strain evidence="6">CECT 9029</strain>
    </source>
</reference>
<keyword evidence="6" id="KW-1185">Reference proteome</keyword>
<dbReference type="SMART" id="SM00862">
    <property type="entry name" value="Trans_reg_C"/>
    <property type="match status" value="1"/>
</dbReference>
<dbReference type="SUPFAM" id="SSF46894">
    <property type="entry name" value="C-terminal effector domain of the bipartite response regulators"/>
    <property type="match status" value="1"/>
</dbReference>
<dbReference type="Pfam" id="PF00486">
    <property type="entry name" value="Trans_reg_C"/>
    <property type="match status" value="1"/>
</dbReference>
<dbReference type="GO" id="GO:0000160">
    <property type="term" value="P:phosphorelay signal transduction system"/>
    <property type="evidence" value="ECO:0007669"/>
    <property type="project" value="InterPro"/>
</dbReference>
<feature type="domain" description="OmpR/PhoB-type" evidence="4">
    <location>
        <begin position="10"/>
        <end position="114"/>
    </location>
</feature>
<keyword evidence="3" id="KW-0812">Transmembrane</keyword>
<dbReference type="InterPro" id="IPR016032">
    <property type="entry name" value="Sig_transdc_resp-reg_C-effctor"/>
</dbReference>
<evidence type="ECO:0000256" key="2">
    <source>
        <dbReference type="PROSITE-ProRule" id="PRU01091"/>
    </source>
</evidence>
<dbReference type="CDD" id="cd00383">
    <property type="entry name" value="trans_reg_C"/>
    <property type="match status" value="1"/>
</dbReference>
<keyword evidence="3" id="KW-0472">Membrane</keyword>
<gene>
    <name evidence="5" type="ORF">GCE9029_00933</name>
</gene>
<dbReference type="PROSITE" id="PS51755">
    <property type="entry name" value="OMPR_PHOB"/>
    <property type="match status" value="1"/>
</dbReference>
<feature type="DNA-binding region" description="OmpR/PhoB-type" evidence="2">
    <location>
        <begin position="10"/>
        <end position="114"/>
    </location>
</feature>
<proteinExistence type="predicted"/>
<evidence type="ECO:0000313" key="6">
    <source>
        <dbReference type="Proteomes" id="UP000071641"/>
    </source>
</evidence>
<dbReference type="InterPro" id="IPR001867">
    <property type="entry name" value="OmpR/PhoB-type_DNA-bd"/>
</dbReference>
<dbReference type="STRING" id="1796497.GCE9029_00933"/>
<sequence>MQYEDIKSKNARFILGEFRWDVATQFLFPQSGDGEDLIDEGKRLTKKQQALLLCLLNEEAKPLSREKIISTVWGNQHISPESLPQLINRTRAILGDEEKRIIENHPGIGYSLNVVIQELSTDTEIEKKEKQHDIFESEFYNPTSEKSFEWSFVDVALSLLIAMTFINLFTFYDSFSTRKEFDSMFNAERYSEVREGDFTNELIVTIDGVECSYEKGTQTLYCP</sequence>
<evidence type="ECO:0000259" key="4">
    <source>
        <dbReference type="PROSITE" id="PS51755"/>
    </source>
</evidence>
<dbReference type="GO" id="GO:0006355">
    <property type="term" value="P:regulation of DNA-templated transcription"/>
    <property type="evidence" value="ECO:0007669"/>
    <property type="project" value="InterPro"/>
</dbReference>
<dbReference type="Gene3D" id="1.10.10.10">
    <property type="entry name" value="Winged helix-like DNA-binding domain superfamily/Winged helix DNA-binding domain"/>
    <property type="match status" value="1"/>
</dbReference>